<dbReference type="RefSeq" id="WP_012933993.1">
    <property type="nucleotide sequence ID" value="NC_013739.1"/>
</dbReference>
<dbReference type="OrthoDB" id="5244338at2"/>
<accession>D3F8H8</accession>
<reference evidence="2" key="2">
    <citation type="submission" date="2010-01" db="EMBL/GenBank/DDBJ databases">
        <title>The complete genome of Conexibacter woesei DSM 14684.</title>
        <authorList>
            <consortium name="US DOE Joint Genome Institute (JGI-PGF)"/>
            <person name="Lucas S."/>
            <person name="Copeland A."/>
            <person name="Lapidus A."/>
            <person name="Glavina del Rio T."/>
            <person name="Dalin E."/>
            <person name="Tice H."/>
            <person name="Bruce D."/>
            <person name="Goodwin L."/>
            <person name="Pitluck S."/>
            <person name="Kyrpides N."/>
            <person name="Mavromatis K."/>
            <person name="Ivanova N."/>
            <person name="Mikhailova N."/>
            <person name="Chertkov O."/>
            <person name="Brettin T."/>
            <person name="Detter J.C."/>
            <person name="Han C."/>
            <person name="Larimer F."/>
            <person name="Land M."/>
            <person name="Hauser L."/>
            <person name="Markowitz V."/>
            <person name="Cheng J.-F."/>
            <person name="Hugenholtz P."/>
            <person name="Woyke T."/>
            <person name="Wu D."/>
            <person name="Pukall R."/>
            <person name="Steenblock K."/>
            <person name="Schneider S."/>
            <person name="Klenk H.-P."/>
            <person name="Eisen J.A."/>
        </authorList>
    </citation>
    <scope>NUCLEOTIDE SEQUENCE [LARGE SCALE GENOMIC DNA]</scope>
    <source>
        <strain evidence="2">DSM 14684 / CIP 108061 / JCM 11494 / NBRC 100937 / ID131577</strain>
    </source>
</reference>
<dbReference type="Proteomes" id="UP000008229">
    <property type="component" value="Chromosome"/>
</dbReference>
<dbReference type="EMBL" id="CP001854">
    <property type="protein sequence ID" value="ADB50942.1"/>
    <property type="molecule type" value="Genomic_DNA"/>
</dbReference>
<dbReference type="HOGENOM" id="CLU_1913497_0_0_11"/>
<sequence length="132" mass="14216">MNDPLFRMVCVPAALDGAPDGWTAALLRDADIALMVDDSGLAGLDAVAHALALEAIPVVRTERTPAEQDETVIAHAGSLPLIWLGPAFSERVRTWAHDRGPMTLLVEVDGALPADERRRIERFAALLGRQAE</sequence>
<protein>
    <submittedName>
        <fullName evidence="1">Uncharacterized protein</fullName>
    </submittedName>
</protein>
<evidence type="ECO:0000313" key="1">
    <source>
        <dbReference type="EMBL" id="ADB50942.1"/>
    </source>
</evidence>
<dbReference type="eggNOG" id="ENOG50328GK">
    <property type="taxonomic scope" value="Bacteria"/>
</dbReference>
<reference evidence="1 2" key="1">
    <citation type="journal article" date="2010" name="Stand. Genomic Sci.">
        <title>Complete genome sequence of Conexibacter woesei type strain (ID131577).</title>
        <authorList>
            <person name="Pukall R."/>
            <person name="Lapidus A."/>
            <person name="Glavina Del Rio T."/>
            <person name="Copeland A."/>
            <person name="Tice H."/>
            <person name="Cheng J.-F."/>
            <person name="Lucas S."/>
            <person name="Chen F."/>
            <person name="Nolan M."/>
            <person name="Bruce D."/>
            <person name="Goodwin L."/>
            <person name="Pitluck S."/>
            <person name="Mavromatis K."/>
            <person name="Ivanova N."/>
            <person name="Ovchinnikova G."/>
            <person name="Pati A."/>
            <person name="Chen A."/>
            <person name="Palaniappan K."/>
            <person name="Land M."/>
            <person name="Hauser L."/>
            <person name="Chang Y.-J."/>
            <person name="Jeffries C.D."/>
            <person name="Chain P."/>
            <person name="Meincke L."/>
            <person name="Sims D."/>
            <person name="Brettin T."/>
            <person name="Detter J.C."/>
            <person name="Rohde M."/>
            <person name="Goeker M."/>
            <person name="Bristow J."/>
            <person name="Eisen J.A."/>
            <person name="Markowitz V."/>
            <person name="Kyrpides N.C."/>
            <person name="Klenk H.-P."/>
            <person name="Hugenholtz P."/>
        </authorList>
    </citation>
    <scope>NUCLEOTIDE SEQUENCE [LARGE SCALE GENOMIC DNA]</scope>
    <source>
        <strain evidence="2">DSM 14684 / CIP 108061 / JCM 11494 / NBRC 100937 / ID131577</strain>
    </source>
</reference>
<gene>
    <name evidence="1" type="ordered locus">Cwoe_2520</name>
</gene>
<dbReference type="STRING" id="469383.Cwoe_2520"/>
<proteinExistence type="predicted"/>
<keyword evidence="2" id="KW-1185">Reference proteome</keyword>
<organism evidence="1 2">
    <name type="scientific">Conexibacter woesei (strain DSM 14684 / CCUG 47730 / CIP 108061 / JCM 11494 / NBRC 100937 / ID131577)</name>
    <dbReference type="NCBI Taxonomy" id="469383"/>
    <lineage>
        <taxon>Bacteria</taxon>
        <taxon>Bacillati</taxon>
        <taxon>Actinomycetota</taxon>
        <taxon>Thermoleophilia</taxon>
        <taxon>Solirubrobacterales</taxon>
        <taxon>Conexibacteraceae</taxon>
        <taxon>Conexibacter</taxon>
    </lineage>
</organism>
<dbReference type="KEGG" id="cwo:Cwoe_2520"/>
<dbReference type="AlphaFoldDB" id="D3F8H8"/>
<evidence type="ECO:0000313" key="2">
    <source>
        <dbReference type="Proteomes" id="UP000008229"/>
    </source>
</evidence>
<name>D3F8H8_CONWI</name>